<dbReference type="InterPro" id="IPR050205">
    <property type="entry name" value="CDPK_Ser/Thr_kinases"/>
</dbReference>
<dbReference type="PROSITE" id="PS50011">
    <property type="entry name" value="PROTEIN_KINASE_DOM"/>
    <property type="match status" value="1"/>
</dbReference>
<comment type="caution">
    <text evidence="10">The sequence shown here is derived from an EMBL/GenBank/DDBJ whole genome shotgun (WGS) entry which is preliminary data.</text>
</comment>
<proteinExistence type="predicted"/>
<organism evidence="10 11">
    <name type="scientific">Micractinium conductrix</name>
    <dbReference type="NCBI Taxonomy" id="554055"/>
    <lineage>
        <taxon>Eukaryota</taxon>
        <taxon>Viridiplantae</taxon>
        <taxon>Chlorophyta</taxon>
        <taxon>core chlorophytes</taxon>
        <taxon>Trebouxiophyceae</taxon>
        <taxon>Chlorellales</taxon>
        <taxon>Chlorellaceae</taxon>
        <taxon>Chlorella clade</taxon>
        <taxon>Micractinium</taxon>
    </lineage>
</organism>
<dbReference type="EMBL" id="LHPF02000002">
    <property type="protein sequence ID" value="PSC75499.1"/>
    <property type="molecule type" value="Genomic_DNA"/>
</dbReference>
<dbReference type="InterPro" id="IPR002048">
    <property type="entry name" value="EF_hand_dom"/>
</dbReference>
<keyword evidence="3 7" id="KW-0547">Nucleotide-binding</keyword>
<evidence type="ECO:0000256" key="3">
    <source>
        <dbReference type="ARBA" id="ARBA00022741"/>
    </source>
</evidence>
<dbReference type="Pfam" id="PF13202">
    <property type="entry name" value="EF-hand_5"/>
    <property type="match status" value="1"/>
</dbReference>
<keyword evidence="1" id="KW-0723">Serine/threonine-protein kinase</keyword>
<dbReference type="OrthoDB" id="40902at2759"/>
<dbReference type="InterPro" id="IPR011992">
    <property type="entry name" value="EF-hand-dom_pair"/>
</dbReference>
<evidence type="ECO:0000256" key="2">
    <source>
        <dbReference type="ARBA" id="ARBA00022679"/>
    </source>
</evidence>
<evidence type="ECO:0000313" key="10">
    <source>
        <dbReference type="EMBL" id="PSC75499.1"/>
    </source>
</evidence>
<keyword evidence="6 7" id="KW-0067">ATP-binding</keyword>
<evidence type="ECO:0000256" key="7">
    <source>
        <dbReference type="PROSITE-ProRule" id="PRU10141"/>
    </source>
</evidence>
<feature type="domain" description="Protein kinase" evidence="8">
    <location>
        <begin position="26"/>
        <end position="297"/>
    </location>
</feature>
<evidence type="ECO:0000259" key="9">
    <source>
        <dbReference type="PROSITE" id="PS50222"/>
    </source>
</evidence>
<name>A0A2P6VN42_9CHLO</name>
<feature type="domain" description="EF-hand" evidence="9">
    <location>
        <begin position="421"/>
        <end position="456"/>
    </location>
</feature>
<evidence type="ECO:0000256" key="6">
    <source>
        <dbReference type="ARBA" id="ARBA00022840"/>
    </source>
</evidence>
<dbReference type="PROSITE" id="PS00107">
    <property type="entry name" value="PROTEIN_KINASE_ATP"/>
    <property type="match status" value="1"/>
</dbReference>
<protein>
    <submittedName>
        <fullName evidence="10">Uncharacterized protein</fullName>
    </submittedName>
</protein>
<sequence>MYRTRPQDEGRLCSEFRFSQAFTQQYELGEKIGKGAHATVHIATDRVTGERVAVKVMPKQLGPNGFLDPHFVRRVRNEVDIASHLCGSLNVCFFHGAYESDAAVHLVLELLSGGPLWDRISSNSYGERAAARLVREVLRTVAQCHSKGIMMRDIKPHNFMFATQAEDSPLKAVDFGISVFCRPGEVIKQRAGTRIVMAPEVVRCRYGLKADLWSVGIMAYMLLTGRLPFPFYERLFVSRQKVPADEMYAEILHAPLDFESPPWDTLSADAADLVALLLDRDQERRPTAKEALKHRWLQDAEGSADGEDVPLNRGIVQRLQRFGTYGRLKQVALRTVANHIPTDSTTIADLRGIFLELDPSDSGRVPYTRLQQELEDGTYTVSSAEARQLLGQLAMTEDGSITFTEWVAALMDWSKMYESSEWDVLVERAFHAIDKDGSGTLTADELELVLCGDEGCQAPDDLDAAMREADLLDAEGGIGLEQFRALLAGEIGDRLDLFETRLPSNMESYSGTMDSTMDSTMYGTVDSDHT</sequence>
<accession>A0A2P6VN42</accession>
<evidence type="ECO:0000259" key="8">
    <source>
        <dbReference type="PROSITE" id="PS50011"/>
    </source>
</evidence>
<dbReference type="Gene3D" id="1.10.238.10">
    <property type="entry name" value="EF-hand"/>
    <property type="match status" value="2"/>
</dbReference>
<dbReference type="GO" id="GO:0005524">
    <property type="term" value="F:ATP binding"/>
    <property type="evidence" value="ECO:0007669"/>
    <property type="project" value="UniProtKB-UniRule"/>
</dbReference>
<evidence type="ECO:0000256" key="1">
    <source>
        <dbReference type="ARBA" id="ARBA00022527"/>
    </source>
</evidence>
<dbReference type="InterPro" id="IPR017441">
    <property type="entry name" value="Protein_kinase_ATP_BS"/>
</dbReference>
<dbReference type="InterPro" id="IPR000719">
    <property type="entry name" value="Prot_kinase_dom"/>
</dbReference>
<dbReference type="GO" id="GO:0004674">
    <property type="term" value="F:protein serine/threonine kinase activity"/>
    <property type="evidence" value="ECO:0007669"/>
    <property type="project" value="UniProtKB-KW"/>
</dbReference>
<reference evidence="10 11" key="1">
    <citation type="journal article" date="2018" name="Plant J.">
        <title>Genome sequences of Chlorella sorokiniana UTEX 1602 and Micractinium conductrix SAG 241.80: implications to maltose excretion by a green alga.</title>
        <authorList>
            <person name="Arriola M.B."/>
            <person name="Velmurugan N."/>
            <person name="Zhang Y."/>
            <person name="Plunkett M.H."/>
            <person name="Hondzo H."/>
            <person name="Barney B.M."/>
        </authorList>
    </citation>
    <scope>NUCLEOTIDE SEQUENCE [LARGE SCALE GENOMIC DNA]</scope>
    <source>
        <strain evidence="10 11">SAG 241.80</strain>
    </source>
</reference>
<dbReference type="InterPro" id="IPR018247">
    <property type="entry name" value="EF_Hand_1_Ca_BS"/>
</dbReference>
<dbReference type="SUPFAM" id="SSF56112">
    <property type="entry name" value="Protein kinase-like (PK-like)"/>
    <property type="match status" value="1"/>
</dbReference>
<keyword evidence="5" id="KW-0106">Calcium</keyword>
<dbReference type="AlphaFoldDB" id="A0A2P6VN42"/>
<dbReference type="Gene3D" id="1.10.510.10">
    <property type="entry name" value="Transferase(Phosphotransferase) domain 1"/>
    <property type="match status" value="1"/>
</dbReference>
<keyword evidence="2" id="KW-0808">Transferase</keyword>
<dbReference type="GO" id="GO:0005509">
    <property type="term" value="F:calcium ion binding"/>
    <property type="evidence" value="ECO:0007669"/>
    <property type="project" value="InterPro"/>
</dbReference>
<keyword evidence="11" id="KW-1185">Reference proteome</keyword>
<dbReference type="CDD" id="cd00051">
    <property type="entry name" value="EFh"/>
    <property type="match status" value="1"/>
</dbReference>
<dbReference type="PROSITE" id="PS50222">
    <property type="entry name" value="EF_HAND_2"/>
    <property type="match status" value="1"/>
</dbReference>
<dbReference type="InterPro" id="IPR011009">
    <property type="entry name" value="Kinase-like_dom_sf"/>
</dbReference>
<dbReference type="SMART" id="SM00220">
    <property type="entry name" value="S_TKc"/>
    <property type="match status" value="1"/>
</dbReference>
<dbReference type="PROSITE" id="PS00018">
    <property type="entry name" value="EF_HAND_1"/>
    <property type="match status" value="1"/>
</dbReference>
<evidence type="ECO:0000256" key="4">
    <source>
        <dbReference type="ARBA" id="ARBA00022777"/>
    </source>
</evidence>
<dbReference type="Proteomes" id="UP000239649">
    <property type="component" value="Unassembled WGS sequence"/>
</dbReference>
<evidence type="ECO:0000256" key="5">
    <source>
        <dbReference type="ARBA" id="ARBA00022837"/>
    </source>
</evidence>
<feature type="binding site" evidence="7">
    <location>
        <position position="55"/>
    </location>
    <ligand>
        <name>ATP</name>
        <dbReference type="ChEBI" id="CHEBI:30616"/>
    </ligand>
</feature>
<keyword evidence="4" id="KW-0418">Kinase</keyword>
<dbReference type="PANTHER" id="PTHR24349">
    <property type="entry name" value="SERINE/THREONINE-PROTEIN KINASE"/>
    <property type="match status" value="1"/>
</dbReference>
<gene>
    <name evidence="10" type="ORF">C2E20_0993</name>
</gene>
<dbReference type="Pfam" id="PF00069">
    <property type="entry name" value="Pkinase"/>
    <property type="match status" value="1"/>
</dbReference>
<dbReference type="STRING" id="554055.A0A2P6VN42"/>
<dbReference type="Gene3D" id="3.30.200.20">
    <property type="entry name" value="Phosphorylase Kinase, domain 1"/>
    <property type="match status" value="1"/>
</dbReference>
<evidence type="ECO:0000313" key="11">
    <source>
        <dbReference type="Proteomes" id="UP000239649"/>
    </source>
</evidence>
<dbReference type="SUPFAM" id="SSF47473">
    <property type="entry name" value="EF-hand"/>
    <property type="match status" value="1"/>
</dbReference>